<gene>
    <name evidence="1" type="ORF">METZ01_LOCUS487565</name>
</gene>
<dbReference type="AlphaFoldDB" id="A0A383CRE9"/>
<dbReference type="EMBL" id="UINC01210998">
    <property type="protein sequence ID" value="SVE34711.1"/>
    <property type="molecule type" value="Genomic_DNA"/>
</dbReference>
<feature type="non-terminal residue" evidence="1">
    <location>
        <position position="190"/>
    </location>
</feature>
<accession>A0A383CRE9</accession>
<dbReference type="PANTHER" id="PTHR32026">
    <property type="entry name" value="METHYLTRANSFERASE-LIKE PROTEIN 24"/>
    <property type="match status" value="1"/>
</dbReference>
<evidence type="ECO:0008006" key="2">
    <source>
        <dbReference type="Google" id="ProtNLM"/>
    </source>
</evidence>
<protein>
    <recommendedName>
        <fullName evidence="2">Methyltransferase FkbM domain-containing protein</fullName>
    </recommendedName>
</protein>
<name>A0A383CRE9_9ZZZZ</name>
<proteinExistence type="predicted"/>
<organism evidence="1">
    <name type="scientific">marine metagenome</name>
    <dbReference type="NCBI Taxonomy" id="408172"/>
    <lineage>
        <taxon>unclassified sequences</taxon>
        <taxon>metagenomes</taxon>
        <taxon>ecological metagenomes</taxon>
    </lineage>
</organism>
<evidence type="ECO:0000313" key="1">
    <source>
        <dbReference type="EMBL" id="SVE34711.1"/>
    </source>
</evidence>
<reference evidence="1" key="1">
    <citation type="submission" date="2018-05" db="EMBL/GenBank/DDBJ databases">
        <authorList>
            <person name="Lanie J.A."/>
            <person name="Ng W.-L."/>
            <person name="Kazmierczak K.M."/>
            <person name="Andrzejewski T.M."/>
            <person name="Davidsen T.M."/>
            <person name="Wayne K.J."/>
            <person name="Tettelin H."/>
            <person name="Glass J.I."/>
            <person name="Rusch D."/>
            <person name="Podicherti R."/>
            <person name="Tsui H.-C.T."/>
            <person name="Winkler M.E."/>
        </authorList>
    </citation>
    <scope>NUCLEOTIDE SEQUENCE</scope>
</reference>
<dbReference type="InterPro" id="IPR026913">
    <property type="entry name" value="METTL24"/>
</dbReference>
<sequence length="190" mass="22434">MKTQSVLPKFLQPKKINTLKRIGRNNDGGYVIDKKNISNSDILIGLGMSDDWSFEENFNSINSVPTYIYDGTVSLKKFLKKCQKYIIRINKPKIFIRWLKTSYNYIKFFQGNKFHYKKIVGIDFPPDYISLSTILNKLKIEKFSHVYLKIDIEGWEYRLLQDLILNSEIIEGLVIEFHDVDLHLDKIEEF</sequence>